<dbReference type="OrthoDB" id="3225557at2759"/>
<organism evidence="3 4">
    <name type="scientific">Crepidotus variabilis</name>
    <dbReference type="NCBI Taxonomy" id="179855"/>
    <lineage>
        <taxon>Eukaryota</taxon>
        <taxon>Fungi</taxon>
        <taxon>Dikarya</taxon>
        <taxon>Basidiomycota</taxon>
        <taxon>Agaricomycotina</taxon>
        <taxon>Agaricomycetes</taxon>
        <taxon>Agaricomycetidae</taxon>
        <taxon>Agaricales</taxon>
        <taxon>Agaricineae</taxon>
        <taxon>Crepidotaceae</taxon>
        <taxon>Crepidotus</taxon>
    </lineage>
</organism>
<proteinExistence type="predicted"/>
<dbReference type="Proteomes" id="UP000807306">
    <property type="component" value="Unassembled WGS sequence"/>
</dbReference>
<name>A0A9P6JV73_9AGAR</name>
<accession>A0A9P6JV73</accession>
<protein>
    <recommendedName>
        <fullName evidence="2">DUF6532 domain-containing protein</fullName>
    </recommendedName>
</protein>
<dbReference type="AlphaFoldDB" id="A0A9P6JV73"/>
<comment type="caution">
    <text evidence="3">The sequence shown here is derived from an EMBL/GenBank/DDBJ whole genome shotgun (WGS) entry which is preliminary data.</text>
</comment>
<keyword evidence="4" id="KW-1185">Reference proteome</keyword>
<evidence type="ECO:0000313" key="4">
    <source>
        <dbReference type="Proteomes" id="UP000807306"/>
    </source>
</evidence>
<feature type="compositionally biased region" description="Low complexity" evidence="1">
    <location>
        <begin position="201"/>
        <end position="211"/>
    </location>
</feature>
<dbReference type="EMBL" id="MU157828">
    <property type="protein sequence ID" value="KAF9533673.1"/>
    <property type="molecule type" value="Genomic_DNA"/>
</dbReference>
<feature type="compositionally biased region" description="Basic and acidic residues" evidence="1">
    <location>
        <begin position="1"/>
        <end position="34"/>
    </location>
</feature>
<dbReference type="Pfam" id="PF20149">
    <property type="entry name" value="DUF6532"/>
    <property type="match status" value="1"/>
</dbReference>
<feature type="compositionally biased region" description="Basic residues" evidence="1">
    <location>
        <begin position="113"/>
        <end position="126"/>
    </location>
</feature>
<feature type="compositionally biased region" description="Polar residues" evidence="1">
    <location>
        <begin position="306"/>
        <end position="315"/>
    </location>
</feature>
<gene>
    <name evidence="3" type="ORF">CPB83DRAFT_890139</name>
</gene>
<sequence length="586" mass="65858">MAPTTERGRKAAETRSENIERERRNNKHLVRETEAQGGQKAKSMAYKNAVWKTASTKNATVLRRSKRVVEESEEDIVDNHKQRNKHVRKRVVADNNDNDDDKGDDESDEKQAKNAKHKEKRKPLKSRNHDTSSDSNSNMEKEDKSTVHCPMMRVSLTSEMRRNQSTYIVKNNLNGARSSDCEEEPSTMTLNKDTTQEICGAASPSPTAASPRPSPQPSPRANSPTSRRVDSPQPSCRADSPQAYAPQACKRAHRVLDSSDEENVPPPTAKRTKSNNSRKDGFLAERPTIAASKPRKEGTKKHHLTAKSSQSTPAQWSADVQIKPAVVRSDKKRKLTDQTFDIQAIVRHAIEKATAEILLRNNWPEENNCNVFSQTLLLNACRDTDIKNTYEVIGEVKKRIRADAPFTKAVCDLVVDRLSGLRMPAKTEAAKQLPLYNLGLGGDSGNEWQPDTKSTFTSRTLISTIREAYFSNARAVGFRYIDQFLSTVPDKPDEKKMPISLIALCLTGLYCCISEFEDGKKKELTFDATKFLAINRLFMNIFKKLQEERPLQAHTRFHEILNLVIGDSSAGSIEEIENNAYSVIDF</sequence>
<evidence type="ECO:0000313" key="3">
    <source>
        <dbReference type="EMBL" id="KAF9533673.1"/>
    </source>
</evidence>
<feature type="compositionally biased region" description="Acidic residues" evidence="1">
    <location>
        <begin position="96"/>
        <end position="108"/>
    </location>
</feature>
<feature type="region of interest" description="Disordered" evidence="1">
    <location>
        <begin position="1"/>
        <end position="149"/>
    </location>
</feature>
<reference evidence="3" key="1">
    <citation type="submission" date="2020-11" db="EMBL/GenBank/DDBJ databases">
        <authorList>
            <consortium name="DOE Joint Genome Institute"/>
            <person name="Ahrendt S."/>
            <person name="Riley R."/>
            <person name="Andreopoulos W."/>
            <person name="Labutti K."/>
            <person name="Pangilinan J."/>
            <person name="Ruiz-Duenas F.J."/>
            <person name="Barrasa J.M."/>
            <person name="Sanchez-Garcia M."/>
            <person name="Camarero S."/>
            <person name="Miyauchi S."/>
            <person name="Serrano A."/>
            <person name="Linde D."/>
            <person name="Babiker R."/>
            <person name="Drula E."/>
            <person name="Ayuso-Fernandez I."/>
            <person name="Pacheco R."/>
            <person name="Padilla G."/>
            <person name="Ferreira P."/>
            <person name="Barriuso J."/>
            <person name="Kellner H."/>
            <person name="Castanera R."/>
            <person name="Alfaro M."/>
            <person name="Ramirez L."/>
            <person name="Pisabarro A.G."/>
            <person name="Kuo A."/>
            <person name="Tritt A."/>
            <person name="Lipzen A."/>
            <person name="He G."/>
            <person name="Yan M."/>
            <person name="Ng V."/>
            <person name="Cullen D."/>
            <person name="Martin F."/>
            <person name="Rosso M.-N."/>
            <person name="Henrissat B."/>
            <person name="Hibbett D."/>
            <person name="Martinez A.T."/>
            <person name="Grigoriev I.V."/>
        </authorList>
    </citation>
    <scope>NUCLEOTIDE SEQUENCE</scope>
    <source>
        <strain evidence="3">CBS 506.95</strain>
    </source>
</reference>
<evidence type="ECO:0000256" key="1">
    <source>
        <dbReference type="SAM" id="MobiDB-lite"/>
    </source>
</evidence>
<feature type="domain" description="DUF6532" evidence="2">
    <location>
        <begin position="349"/>
        <end position="539"/>
    </location>
</feature>
<evidence type="ECO:0000259" key="2">
    <source>
        <dbReference type="Pfam" id="PF20149"/>
    </source>
</evidence>
<dbReference type="InterPro" id="IPR045341">
    <property type="entry name" value="DUF6532"/>
</dbReference>
<feature type="region of interest" description="Disordered" evidence="1">
    <location>
        <begin position="198"/>
        <end position="317"/>
    </location>
</feature>